<dbReference type="RefSeq" id="WP_245095941.1">
    <property type="nucleotide sequence ID" value="NZ_CP095053.1"/>
</dbReference>
<sequence length="77" mass="8718">MALKSFPQLRPEVAAKYEATIVPTRIEIQRLRRTIDLCTLTLAEADELVKDPQFTYLVAKQPRKGKRTKSATTVTNS</sequence>
<gene>
    <name evidence="1" type="ORF">MUN82_06455</name>
</gene>
<accession>A0A8T9T3P9</accession>
<dbReference type="KEGG" id="haei:MUN82_06455"/>
<keyword evidence="2" id="KW-1185">Reference proteome</keyword>
<dbReference type="EMBL" id="CP095053">
    <property type="protein sequence ID" value="UOR06736.1"/>
    <property type="molecule type" value="Genomic_DNA"/>
</dbReference>
<reference evidence="1 2" key="1">
    <citation type="submission" date="2022-04" db="EMBL/GenBank/DDBJ databases">
        <title>Hymenobacter sp. isolated from the air.</title>
        <authorList>
            <person name="Won M."/>
            <person name="Lee C.-M."/>
            <person name="Woen H.-Y."/>
            <person name="Kwon S.-W."/>
        </authorList>
    </citation>
    <scope>NUCLEOTIDE SEQUENCE [LARGE SCALE GENOMIC DNA]</scope>
    <source>
        <strain evidence="2">5413 J-13</strain>
    </source>
</reference>
<evidence type="ECO:0000313" key="2">
    <source>
        <dbReference type="Proteomes" id="UP000829925"/>
    </source>
</evidence>
<name>A0A8T9T3P9_9BACT</name>
<organism evidence="1 2">
    <name type="scientific">Hymenobacter aerilatus</name>
    <dbReference type="NCBI Taxonomy" id="2932251"/>
    <lineage>
        <taxon>Bacteria</taxon>
        <taxon>Pseudomonadati</taxon>
        <taxon>Bacteroidota</taxon>
        <taxon>Cytophagia</taxon>
        <taxon>Cytophagales</taxon>
        <taxon>Hymenobacteraceae</taxon>
        <taxon>Hymenobacter</taxon>
    </lineage>
</organism>
<dbReference type="AlphaFoldDB" id="A0A8T9T3P9"/>
<proteinExistence type="predicted"/>
<evidence type="ECO:0000313" key="1">
    <source>
        <dbReference type="EMBL" id="UOR06736.1"/>
    </source>
</evidence>
<protein>
    <submittedName>
        <fullName evidence="1">Uncharacterized protein</fullName>
    </submittedName>
</protein>
<dbReference type="Proteomes" id="UP000829925">
    <property type="component" value="Chromosome"/>
</dbReference>